<sequence>MANYVMVVDLHDCTGCGACMIACKNENNVQEGTFWCSNEKEITGEFPNIEYSYKPTFCNHCDNAPCVEACPVDPKAIFKDSESNLVLMDADRCIGCRNCENECPYGVISYNAEEAHPFWRDEKGQEMVEDVGGNVIPYYNPNRARTWDGIRREEVVEKCTFCDHRLAEGLNPYCVESCPAQALNFGDLDDTSSEVYQLLEEYEATRLKEDQGTEPNVYYIREFSKLEKQ</sequence>
<evidence type="ECO:0000259" key="5">
    <source>
        <dbReference type="PROSITE" id="PS51379"/>
    </source>
</evidence>
<proteinExistence type="predicted"/>
<keyword evidence="4" id="KW-0411">Iron-sulfur</keyword>
<dbReference type="InterPro" id="IPR017900">
    <property type="entry name" value="4Fe4S_Fe_S_CS"/>
</dbReference>
<dbReference type="AlphaFoldDB" id="B4YYQ7"/>
<dbReference type="CDD" id="cd10551">
    <property type="entry name" value="PsrB"/>
    <property type="match status" value="1"/>
</dbReference>
<protein>
    <submittedName>
        <fullName evidence="6">Arsenate respiratory reductase iron sulfur subunit</fullName>
    </submittedName>
</protein>
<organism evidence="6">
    <name type="scientific">Halarsenatibacter silvermanii</name>
    <dbReference type="NCBI Taxonomy" id="321763"/>
    <lineage>
        <taxon>Bacteria</taxon>
        <taxon>Bacillati</taxon>
        <taxon>Bacillota</taxon>
        <taxon>Clostridia</taxon>
        <taxon>Halanaerobiales</taxon>
        <taxon>Halarsenatibacteraceae</taxon>
        <taxon>Halarsenatibacter</taxon>
    </lineage>
</organism>
<dbReference type="GO" id="GO:0051539">
    <property type="term" value="F:4 iron, 4 sulfur cluster binding"/>
    <property type="evidence" value="ECO:0007669"/>
    <property type="project" value="UniProtKB-KW"/>
</dbReference>
<dbReference type="Gene3D" id="3.30.70.20">
    <property type="match status" value="2"/>
</dbReference>
<dbReference type="PANTHER" id="PTHR43177:SF3">
    <property type="entry name" value="PROTEIN NRFC HOMOLOG"/>
    <property type="match status" value="1"/>
</dbReference>
<keyword evidence="2" id="KW-0479">Metal-binding</keyword>
<evidence type="ECO:0000256" key="1">
    <source>
        <dbReference type="ARBA" id="ARBA00022485"/>
    </source>
</evidence>
<feature type="domain" description="4Fe-4S ferredoxin-type" evidence="5">
    <location>
        <begin position="84"/>
        <end position="113"/>
    </location>
</feature>
<keyword evidence="3" id="KW-0408">Iron</keyword>
<dbReference type="InterPro" id="IPR050954">
    <property type="entry name" value="ET_IronSulfur_Cluster-Binding"/>
</dbReference>
<evidence type="ECO:0000256" key="3">
    <source>
        <dbReference type="ARBA" id="ARBA00023004"/>
    </source>
</evidence>
<accession>B4YYQ7</accession>
<dbReference type="PROSITE" id="PS00198">
    <property type="entry name" value="4FE4S_FER_1"/>
    <property type="match status" value="1"/>
</dbReference>
<dbReference type="EMBL" id="EU723191">
    <property type="protein sequence ID" value="ACF74512.1"/>
    <property type="molecule type" value="Genomic_DNA"/>
</dbReference>
<dbReference type="SUPFAM" id="SSF54862">
    <property type="entry name" value="4Fe-4S ferredoxins"/>
    <property type="match status" value="1"/>
</dbReference>
<reference evidence="6" key="1">
    <citation type="submission" date="2008-05" db="EMBL/GenBank/DDBJ databases">
        <authorList>
            <person name="Blum J."/>
            <person name="Han S."/>
            <person name="Lanoil B."/>
            <person name="Saltikov C."/>
            <person name="Witte B."/>
            <person name="Tabita F.R."/>
            <person name="Langley S."/>
            <person name="Beveridge T."/>
            <person name="Stolz J."/>
            <person name="Jahnke L."/>
            <person name="Oremland R.S."/>
        </authorList>
    </citation>
    <scope>NUCLEOTIDE SEQUENCE</scope>
    <source>
        <strain evidence="6">SLAS-1</strain>
    </source>
</reference>
<dbReference type="PROSITE" id="PS51379">
    <property type="entry name" value="4FE4S_FER_2"/>
    <property type="match status" value="3"/>
</dbReference>
<name>B4YYQ7_9FIRM</name>
<feature type="domain" description="4Fe-4S ferredoxin-type" evidence="5">
    <location>
        <begin position="4"/>
        <end position="34"/>
    </location>
</feature>
<gene>
    <name evidence="6" type="primary">arrB</name>
</gene>
<dbReference type="Pfam" id="PF13247">
    <property type="entry name" value="Fer4_11"/>
    <property type="match status" value="2"/>
</dbReference>
<evidence type="ECO:0000256" key="2">
    <source>
        <dbReference type="ARBA" id="ARBA00022723"/>
    </source>
</evidence>
<evidence type="ECO:0000313" key="6">
    <source>
        <dbReference type="EMBL" id="ACF74512.1"/>
    </source>
</evidence>
<evidence type="ECO:0000256" key="4">
    <source>
        <dbReference type="ARBA" id="ARBA00023014"/>
    </source>
</evidence>
<dbReference type="PANTHER" id="PTHR43177">
    <property type="entry name" value="PROTEIN NRFC"/>
    <property type="match status" value="1"/>
</dbReference>
<keyword evidence="1" id="KW-0004">4Fe-4S</keyword>
<dbReference type="InterPro" id="IPR017896">
    <property type="entry name" value="4Fe4S_Fe-S-bd"/>
</dbReference>
<feature type="domain" description="4Fe-4S ferredoxin-type" evidence="5">
    <location>
        <begin position="49"/>
        <end position="82"/>
    </location>
</feature>
<dbReference type="GO" id="GO:0046872">
    <property type="term" value="F:metal ion binding"/>
    <property type="evidence" value="ECO:0007669"/>
    <property type="project" value="UniProtKB-KW"/>
</dbReference>
<dbReference type="Pfam" id="PF12800">
    <property type="entry name" value="Fer4_4"/>
    <property type="match status" value="1"/>
</dbReference>
<reference evidence="6" key="2">
    <citation type="journal article" date="2009" name="Appl. Environ. Microbiol.">
        <title>Ecophysiology of "Halarsenatibacter silvermanii" strain SLAS-1T, gen. nov., sp. nov., a facultative chemoautotrophic arsenate respirer from salt-saturated Searles Lake, California.</title>
        <authorList>
            <person name="Blum J.S."/>
            <person name="Han S."/>
            <person name="Lanoil B."/>
            <person name="Saltikov C."/>
            <person name="Witte B."/>
            <person name="Tabita F.R."/>
            <person name="Langley S."/>
            <person name="Beveridge T.J."/>
            <person name="Jahnke L."/>
            <person name="Oremland R.S."/>
        </authorList>
    </citation>
    <scope>NUCLEOTIDE SEQUENCE</scope>
    <source>
        <strain evidence="6">SLAS-1</strain>
    </source>
</reference>